<dbReference type="PANTHER" id="PTHR12011:SF465">
    <property type="entry name" value="GPS DOMAIN-CONTAINING PROTEIN"/>
    <property type="match status" value="1"/>
</dbReference>
<dbReference type="InterPro" id="IPR000203">
    <property type="entry name" value="GPS"/>
</dbReference>
<proteinExistence type="predicted"/>
<dbReference type="EMBL" id="CATQJL010000316">
    <property type="protein sequence ID" value="CAJ0605368.1"/>
    <property type="molecule type" value="Genomic_DNA"/>
</dbReference>
<feature type="compositionally biased region" description="Polar residues" evidence="5">
    <location>
        <begin position="64"/>
        <end position="77"/>
    </location>
</feature>
<dbReference type="Gene3D" id="1.20.1070.10">
    <property type="entry name" value="Rhodopsin 7-helix transmembrane proteins"/>
    <property type="match status" value="1"/>
</dbReference>
<comment type="caution">
    <text evidence="7">The sequence shown here is derived from an EMBL/GenBank/DDBJ whole genome shotgun (WGS) entry which is preliminary data.</text>
</comment>
<feature type="transmembrane region" description="Helical" evidence="6">
    <location>
        <begin position="817"/>
        <end position="837"/>
    </location>
</feature>
<dbReference type="PANTHER" id="PTHR12011">
    <property type="entry name" value="ADHESION G-PROTEIN COUPLED RECEPTOR"/>
    <property type="match status" value="1"/>
</dbReference>
<evidence type="ECO:0000313" key="8">
    <source>
        <dbReference type="Proteomes" id="UP001176961"/>
    </source>
</evidence>
<dbReference type="GO" id="GO:0005886">
    <property type="term" value="C:plasma membrane"/>
    <property type="evidence" value="ECO:0007669"/>
    <property type="project" value="TreeGrafter"/>
</dbReference>
<gene>
    <name evidence="7" type="ORF">CYNAS_LOCUS17351</name>
</gene>
<feature type="compositionally biased region" description="Polar residues" evidence="5">
    <location>
        <begin position="144"/>
        <end position="161"/>
    </location>
</feature>
<feature type="compositionally biased region" description="Low complexity" evidence="5">
    <location>
        <begin position="162"/>
        <end position="235"/>
    </location>
</feature>
<feature type="transmembrane region" description="Helical" evidence="6">
    <location>
        <begin position="693"/>
        <end position="714"/>
    </location>
</feature>
<evidence type="ECO:0000313" key="7">
    <source>
        <dbReference type="EMBL" id="CAJ0605368.1"/>
    </source>
</evidence>
<evidence type="ECO:0000256" key="4">
    <source>
        <dbReference type="ARBA" id="ARBA00023136"/>
    </source>
</evidence>
<protein>
    <submittedName>
        <fullName evidence="7">Uncharacterized protein</fullName>
    </submittedName>
</protein>
<reference evidence="7" key="1">
    <citation type="submission" date="2023-07" db="EMBL/GenBank/DDBJ databases">
        <authorList>
            <consortium name="CYATHOMIX"/>
        </authorList>
    </citation>
    <scope>NUCLEOTIDE SEQUENCE</scope>
    <source>
        <strain evidence="7">N/A</strain>
    </source>
</reference>
<evidence type="ECO:0000256" key="3">
    <source>
        <dbReference type="ARBA" id="ARBA00022989"/>
    </source>
</evidence>
<dbReference type="InterPro" id="IPR046338">
    <property type="entry name" value="GAIN_dom_sf"/>
</dbReference>
<accession>A0AA36H7D4</accession>
<feature type="region of interest" description="Disordered" evidence="5">
    <location>
        <begin position="64"/>
        <end position="250"/>
    </location>
</feature>
<dbReference type="AlphaFoldDB" id="A0AA36H7D4"/>
<feature type="compositionally biased region" description="Polar residues" evidence="5">
    <location>
        <begin position="110"/>
        <end position="119"/>
    </location>
</feature>
<evidence type="ECO:0000256" key="1">
    <source>
        <dbReference type="ARBA" id="ARBA00004370"/>
    </source>
</evidence>
<name>A0AA36H7D4_CYLNA</name>
<dbReference type="SMART" id="SM00303">
    <property type="entry name" value="GPS"/>
    <property type="match status" value="1"/>
</dbReference>
<keyword evidence="8" id="KW-1185">Reference proteome</keyword>
<keyword evidence="2 6" id="KW-0812">Transmembrane</keyword>
<dbReference type="Proteomes" id="UP001176961">
    <property type="component" value="Unassembled WGS sequence"/>
</dbReference>
<dbReference type="Gene3D" id="2.60.220.50">
    <property type="match status" value="1"/>
</dbReference>
<keyword evidence="3 6" id="KW-1133">Transmembrane helix</keyword>
<evidence type="ECO:0000256" key="5">
    <source>
        <dbReference type="SAM" id="MobiDB-lite"/>
    </source>
</evidence>
<comment type="subcellular location">
    <subcellularLocation>
        <location evidence="1">Membrane</location>
    </subcellularLocation>
</comment>
<feature type="transmembrane region" description="Helical" evidence="6">
    <location>
        <begin position="772"/>
        <end position="796"/>
    </location>
</feature>
<feature type="transmembrane region" description="Helical" evidence="6">
    <location>
        <begin position="726"/>
        <end position="752"/>
    </location>
</feature>
<keyword evidence="4 6" id="KW-0472">Membrane</keyword>
<feature type="transmembrane region" description="Helical" evidence="6">
    <location>
        <begin position="849"/>
        <end position="871"/>
    </location>
</feature>
<feature type="transmembrane region" description="Helical" evidence="6">
    <location>
        <begin position="628"/>
        <end position="650"/>
    </location>
</feature>
<evidence type="ECO:0000256" key="6">
    <source>
        <dbReference type="SAM" id="Phobius"/>
    </source>
</evidence>
<sequence>MAVKDGLFYLIPLFVSSMAISSHHALFYQKPLHSSNVTIYSRTNPGNVSARLAFIVQQTASSQTTVRDGKNFGSTKTPFLEDSKYSKTQAPTEKKFLSSVSPKRRLYHSHPTSKANLATTPKHVASRSGSGSRGPPVTRPANGPTDNTTYFNDTSLPSNPAETTETITGETTSITATSTATEVTSESLTTVTDLTSTKTITTGTSGTTRSSPTTTDRTTRPIPTTTRTESTTSNTRRTKHPSTEWETTESAAGLNTKSNILCEHISFGTKVVTTPPATQDIQPTSYADELKNISEKEVDLQNVTEVLNETLIYSENRENLKADEIQEIAIILQKCANLSGIQPEDSQKVLLNIDCVLSADASQISASANSSQVLLDLIPMLVQNTNATSFDFLEGENLGFTAKSIDCATTEGIGLLDTGKEFKTITNTKTDDDNKQHSIFITSADICKRSSQASHMFVTIYRNYKLFIGPKQYNTYKSAETLSRRSTVQKAAFERDSKQDPAPSKCDEQIALVDEAPVMSGTIIGNEQNTLLNPQSTTVMATLHFSLTNTLRPLHGHFRVTWWDTELLEWSTSNQCETAVEGGKLVASCNHLTDFALIVDAALNDPNMCDKALYSLGYTVNTLSIASLLFLTVMSASAYWPALVGNHVILYLRGYAPPTKDLVCLSHKAAMFLFYIVFTIFSDEAVSGKGCSVFASIAYMLLMSSVLLTIFQALRLTTAFAILTGPWVKVIILPSSAIIISLLPPFVASLLLVTLSDFFQRGDCFCWVRPDYVVYAVVLPTSVMILNAILCTTVICKRVFGRRRFSRSMRRREQTQIASRIGAVFLMQLSMGTPWALQYLTLYTPHTTAWHYIFTIVMGSQGTMLALQYLYKRQKSLYFYRDPHNVSRRTKEESLSE</sequence>
<organism evidence="7 8">
    <name type="scientific">Cylicocyclus nassatus</name>
    <name type="common">Nematode worm</name>
    <dbReference type="NCBI Taxonomy" id="53992"/>
    <lineage>
        <taxon>Eukaryota</taxon>
        <taxon>Metazoa</taxon>
        <taxon>Ecdysozoa</taxon>
        <taxon>Nematoda</taxon>
        <taxon>Chromadorea</taxon>
        <taxon>Rhabditida</taxon>
        <taxon>Rhabditina</taxon>
        <taxon>Rhabditomorpha</taxon>
        <taxon>Strongyloidea</taxon>
        <taxon>Strongylidae</taxon>
        <taxon>Cylicocyclus</taxon>
    </lineage>
</organism>
<feature type="transmembrane region" description="Helical" evidence="6">
    <location>
        <begin position="662"/>
        <end position="681"/>
    </location>
</feature>
<evidence type="ECO:0000256" key="2">
    <source>
        <dbReference type="ARBA" id="ARBA00022692"/>
    </source>
</evidence>